<evidence type="ECO:0000256" key="6">
    <source>
        <dbReference type="ARBA" id="ARBA00023049"/>
    </source>
</evidence>
<dbReference type="GO" id="GO:0046872">
    <property type="term" value="F:metal ion binding"/>
    <property type="evidence" value="ECO:0007669"/>
    <property type="project" value="UniProtKB-KW"/>
</dbReference>
<organism evidence="9 10">
    <name type="scientific">Sorangium cellulosum (strain So ce56)</name>
    <name type="common">Polyangium cellulosum (strain So ce56)</name>
    <dbReference type="NCBI Taxonomy" id="448385"/>
    <lineage>
        <taxon>Bacteria</taxon>
        <taxon>Pseudomonadati</taxon>
        <taxon>Myxococcota</taxon>
        <taxon>Polyangia</taxon>
        <taxon>Polyangiales</taxon>
        <taxon>Polyangiaceae</taxon>
        <taxon>Sorangium</taxon>
    </lineage>
</organism>
<evidence type="ECO:0000256" key="4">
    <source>
        <dbReference type="ARBA" id="ARBA00022801"/>
    </source>
</evidence>
<dbReference type="InterPro" id="IPR001915">
    <property type="entry name" value="Peptidase_M48"/>
</dbReference>
<protein>
    <submittedName>
        <fullName evidence="9">Membrane protein</fullName>
    </submittedName>
</protein>
<feature type="domain" description="Peptidase M48" evidence="8">
    <location>
        <begin position="171"/>
        <end position="299"/>
    </location>
</feature>
<dbReference type="HOGENOM" id="CLU_344814_0_0_7"/>
<dbReference type="OrthoDB" id="9917831at2"/>
<keyword evidence="2" id="KW-0645">Protease</keyword>
<evidence type="ECO:0000259" key="8">
    <source>
        <dbReference type="Pfam" id="PF01435"/>
    </source>
</evidence>
<dbReference type="BioCyc" id="SCEL448385:SCE_RS06635-MONOMER"/>
<dbReference type="eggNOG" id="COG0501">
    <property type="taxonomic scope" value="Bacteria"/>
</dbReference>
<keyword evidence="6" id="KW-0482">Metalloprotease</keyword>
<name>A9F6I5_SORC5</name>
<keyword evidence="3" id="KW-0479">Metal-binding</keyword>
<feature type="transmembrane region" description="Helical" evidence="7">
    <location>
        <begin position="586"/>
        <end position="603"/>
    </location>
</feature>
<keyword evidence="7" id="KW-0472">Membrane</keyword>
<evidence type="ECO:0000256" key="2">
    <source>
        <dbReference type="ARBA" id="ARBA00022670"/>
    </source>
</evidence>
<dbReference type="Pfam" id="PF01435">
    <property type="entry name" value="Peptidase_M48"/>
    <property type="match status" value="1"/>
</dbReference>
<feature type="transmembrane region" description="Helical" evidence="7">
    <location>
        <begin position="418"/>
        <end position="435"/>
    </location>
</feature>
<dbReference type="GO" id="GO:0006508">
    <property type="term" value="P:proteolysis"/>
    <property type="evidence" value="ECO:0007669"/>
    <property type="project" value="UniProtKB-KW"/>
</dbReference>
<feature type="transmembrane region" description="Helical" evidence="7">
    <location>
        <begin position="21"/>
        <end position="42"/>
    </location>
</feature>
<gene>
    <name evidence="9" type="ordered locus">sce1280</name>
</gene>
<proteinExistence type="predicted"/>
<keyword evidence="10" id="KW-1185">Reference proteome</keyword>
<dbReference type="GO" id="GO:0004222">
    <property type="term" value="F:metalloendopeptidase activity"/>
    <property type="evidence" value="ECO:0007669"/>
    <property type="project" value="InterPro"/>
</dbReference>
<dbReference type="AlphaFoldDB" id="A9F6I5"/>
<feature type="transmembrane region" description="Helical" evidence="7">
    <location>
        <begin position="506"/>
        <end position="527"/>
    </location>
</feature>
<keyword evidence="5" id="KW-0862">Zinc</keyword>
<evidence type="ECO:0000313" key="9">
    <source>
        <dbReference type="EMBL" id="CAN91438.1"/>
    </source>
</evidence>
<dbReference type="KEGG" id="scl:sce1280"/>
<keyword evidence="7" id="KW-0812">Transmembrane</keyword>
<sequence length="820" mass="90259">MRTSPPTAERSESHKPWLDPLRWTGLVSAYALLLLVFTLRIYTDLVTDVFAPWFPEVRPGDPSSRSIAIGAWLLIPFVVGQIVTLVWLLAYVRWRAPKRLESDEAREIVDATMKRDLSAAGVWRRPIVLWGRVTHPHLVSVFGKAVLLLPAGGTWFFHQYAPTRNDRARPRDAFRAVLQHELGHLKMWDDLLFGQWYVYSLASAAAWLAGVLLLALGRVELTVLLRHTVLLGGLAALGAYVMRRREAYCDSFAVALSGSEEPIRTALDSLNTSRDVHGSPRRWPLLDRLRAHSNPARRLSLLEGRGRPFVAVSTWDFALIAFFYLFIRGTPFASLSFPEAGRLGEALGPSLDVVVQMAVDVLVVLVIAGATLAREGRPPIFRELAAATLTAVAIYWLVDLFGSVGISIALVGDSLVRALRSGLFVSVFMAMVFLVSRLCRRFLLEHREPVHQRLRWTAALIAAFFPIFGAVQGLLMSMGLAENSTSAIQIACQPDPDSPAGISGSVFGLLVVFVNVLGVAGFTVALLRGALGGPKPELSKCQSCGHSIPVPAPFACPACHYLLRSDVGFMPGHTPKPRGSDRSRRAMLVLAAAALFVLVMKMLEAPSSSFESTRASVLRRLGPAQLNAMCFDVRDADPQRSELDDGVVVTESWRWREPSKQASLGDARVSVLSQPRDPTWLRQASACDFVDRVFKDDHLARPFPNNTTVYIEQAAECVFDDIAGKRWAYHARIHPLRCDRQAMTVVRIPYTGSDDTGSDPRARAVVHAVARSARFDGDAQCPALISSVAPGSLWALLGLTALASTLALAFWLRLRRHRLT</sequence>
<evidence type="ECO:0000256" key="3">
    <source>
        <dbReference type="ARBA" id="ARBA00022723"/>
    </source>
</evidence>
<feature type="transmembrane region" description="Helical" evidence="7">
    <location>
        <begin position="196"/>
        <end position="217"/>
    </location>
</feature>
<dbReference type="STRING" id="448385.sce1280"/>
<feature type="transmembrane region" description="Helical" evidence="7">
    <location>
        <begin position="308"/>
        <end position="327"/>
    </location>
</feature>
<evidence type="ECO:0000313" key="10">
    <source>
        <dbReference type="Proteomes" id="UP000002139"/>
    </source>
</evidence>
<evidence type="ECO:0000256" key="1">
    <source>
        <dbReference type="ARBA" id="ARBA00001947"/>
    </source>
</evidence>
<evidence type="ECO:0000256" key="5">
    <source>
        <dbReference type="ARBA" id="ARBA00022833"/>
    </source>
</evidence>
<feature type="transmembrane region" description="Helical" evidence="7">
    <location>
        <begin position="456"/>
        <end position="475"/>
    </location>
</feature>
<accession>A9F6I5</accession>
<reference evidence="9 10" key="1">
    <citation type="journal article" date="2007" name="Nat. Biotechnol.">
        <title>Complete genome sequence of the myxobacterium Sorangium cellulosum.</title>
        <authorList>
            <person name="Schneiker S."/>
            <person name="Perlova O."/>
            <person name="Kaiser O."/>
            <person name="Gerth K."/>
            <person name="Alici A."/>
            <person name="Altmeyer M.O."/>
            <person name="Bartels D."/>
            <person name="Bekel T."/>
            <person name="Beyer S."/>
            <person name="Bode E."/>
            <person name="Bode H.B."/>
            <person name="Bolten C.J."/>
            <person name="Choudhuri J.V."/>
            <person name="Doss S."/>
            <person name="Elnakady Y.A."/>
            <person name="Frank B."/>
            <person name="Gaigalat L."/>
            <person name="Goesmann A."/>
            <person name="Groeger C."/>
            <person name="Gross F."/>
            <person name="Jelsbak L."/>
            <person name="Jelsbak L."/>
            <person name="Kalinowski J."/>
            <person name="Kegler C."/>
            <person name="Knauber T."/>
            <person name="Konietzny S."/>
            <person name="Kopp M."/>
            <person name="Krause L."/>
            <person name="Krug D."/>
            <person name="Linke B."/>
            <person name="Mahmud T."/>
            <person name="Martinez-Arias R."/>
            <person name="McHardy A.C."/>
            <person name="Merai M."/>
            <person name="Meyer F."/>
            <person name="Mormann S."/>
            <person name="Munoz-Dorado J."/>
            <person name="Perez J."/>
            <person name="Pradella S."/>
            <person name="Rachid S."/>
            <person name="Raddatz G."/>
            <person name="Rosenau F."/>
            <person name="Rueckert C."/>
            <person name="Sasse F."/>
            <person name="Scharfe M."/>
            <person name="Schuster S.C."/>
            <person name="Suen G."/>
            <person name="Treuner-Lange A."/>
            <person name="Velicer G.J."/>
            <person name="Vorholter F.-J."/>
            <person name="Weissman K.J."/>
            <person name="Welch R.D."/>
            <person name="Wenzel S.C."/>
            <person name="Whitworth D.E."/>
            <person name="Wilhelm S."/>
            <person name="Wittmann C."/>
            <person name="Bloecker H."/>
            <person name="Puehler A."/>
            <person name="Mueller R."/>
        </authorList>
    </citation>
    <scope>NUCLEOTIDE SEQUENCE [LARGE SCALE GENOMIC DNA]</scope>
    <source>
        <strain evidence="10">So ce56</strain>
    </source>
</reference>
<keyword evidence="7" id="KW-1133">Transmembrane helix</keyword>
<comment type="cofactor">
    <cofactor evidence="1">
        <name>Zn(2+)</name>
        <dbReference type="ChEBI" id="CHEBI:29105"/>
    </cofactor>
</comment>
<feature type="transmembrane region" description="Helical" evidence="7">
    <location>
        <begin position="384"/>
        <end position="412"/>
    </location>
</feature>
<evidence type="ECO:0000256" key="7">
    <source>
        <dbReference type="SAM" id="Phobius"/>
    </source>
</evidence>
<dbReference type="Proteomes" id="UP000002139">
    <property type="component" value="Chromosome"/>
</dbReference>
<dbReference type="EMBL" id="AM746676">
    <property type="protein sequence ID" value="CAN91438.1"/>
    <property type="molecule type" value="Genomic_DNA"/>
</dbReference>
<feature type="transmembrane region" description="Helical" evidence="7">
    <location>
        <begin position="793"/>
        <end position="812"/>
    </location>
</feature>
<keyword evidence="4" id="KW-0378">Hydrolase</keyword>
<feature type="transmembrane region" description="Helical" evidence="7">
    <location>
        <begin position="223"/>
        <end position="242"/>
    </location>
</feature>
<feature type="transmembrane region" description="Helical" evidence="7">
    <location>
        <begin position="353"/>
        <end position="372"/>
    </location>
</feature>
<feature type="transmembrane region" description="Helical" evidence="7">
    <location>
        <begin position="67"/>
        <end position="92"/>
    </location>
</feature>